<proteinExistence type="predicted"/>
<feature type="signal peptide" evidence="1">
    <location>
        <begin position="1"/>
        <end position="21"/>
    </location>
</feature>
<dbReference type="OrthoDB" id="54751at2"/>
<sequence precursor="true">MLRKYSKMFGLLAMSSLLFVAACSDDDADTSSDGTDENEGTTEDVELEGDLEPITFSLFAADNNPNWNGMDTPVGQEILKATGVTLDADFALGDPAERIALMASSGQYPDFILPKGDGNLLVDAGGMIDLRPLIEEHAPNIQRVYGDYLDRMVWSEDDDSIYFLGTAPIDEEWLSPGNGFWLQHAVVEELGYPEINTLEDFENAIRTYYEMYPEIDGQPTIPLTLLADDWRLLISVTNPAFFSTGAPDDGEWYIDQDTYEAMLHYKRPEEREYFRWLNKMNAEGLLDPESFVQQEDQYKSKISSGRVLAMIDADWSIGDTQVALREDGKYERMHGVYPVTIDEDTKHANFWPTGYLSQWGIGISVDNPDPVRAIKFLDWMATDEAQILNNWGVEGEHYQLDEDGNRYLTEEQREERRADSTFSERSGISVYREYGPNFGDGAIDPTGQTYTINTPDTVIEDYTDVEKEVLAAYGVETWKELFPHDDEFTPRPYGAAWQINYSSDSPIAVPFQRAQDTMFTRIPQAILADPDEFDDIYDTFLEEISTDAMEEAEREFSRLVQQRVELWGED</sequence>
<protein>
    <submittedName>
        <fullName evidence="2">Extracellular solute-binding protein family 1</fullName>
    </submittedName>
</protein>
<dbReference type="KEGG" id="bco:Bcell_1201"/>
<dbReference type="Proteomes" id="UP000001401">
    <property type="component" value="Chromosome"/>
</dbReference>
<dbReference type="Gene3D" id="3.40.190.10">
    <property type="entry name" value="Periplasmic binding protein-like II"/>
    <property type="match status" value="2"/>
</dbReference>
<feature type="chain" id="PRO_5039448033" evidence="1">
    <location>
        <begin position="22"/>
        <end position="570"/>
    </location>
</feature>
<dbReference type="InterPro" id="IPR050490">
    <property type="entry name" value="Bact_solute-bd_prot1"/>
</dbReference>
<evidence type="ECO:0000313" key="3">
    <source>
        <dbReference type="Proteomes" id="UP000001401"/>
    </source>
</evidence>
<dbReference type="PANTHER" id="PTHR43649">
    <property type="entry name" value="ARABINOSE-BINDING PROTEIN-RELATED"/>
    <property type="match status" value="1"/>
</dbReference>
<dbReference type="PANTHER" id="PTHR43649:SF12">
    <property type="entry name" value="DIACETYLCHITOBIOSE BINDING PROTEIN DASA"/>
    <property type="match status" value="1"/>
</dbReference>
<dbReference type="PROSITE" id="PS51257">
    <property type="entry name" value="PROKAR_LIPOPROTEIN"/>
    <property type="match status" value="1"/>
</dbReference>
<accession>E6TRU3</accession>
<dbReference type="eggNOG" id="COG1653">
    <property type="taxonomic scope" value="Bacteria"/>
</dbReference>
<organism evidence="2 3">
    <name type="scientific">Evansella cellulosilytica (strain ATCC 21833 / DSM 2522 / FERM P-1141 / JCM 9156 / N-4)</name>
    <name type="common">Bacillus cellulosilyticus</name>
    <dbReference type="NCBI Taxonomy" id="649639"/>
    <lineage>
        <taxon>Bacteria</taxon>
        <taxon>Bacillati</taxon>
        <taxon>Bacillota</taxon>
        <taxon>Bacilli</taxon>
        <taxon>Bacillales</taxon>
        <taxon>Bacillaceae</taxon>
        <taxon>Evansella</taxon>
    </lineage>
</organism>
<dbReference type="EMBL" id="CP002394">
    <property type="protein sequence ID" value="ADU29466.1"/>
    <property type="molecule type" value="Genomic_DNA"/>
</dbReference>
<reference evidence="2 3" key="1">
    <citation type="submission" date="2010-12" db="EMBL/GenBank/DDBJ databases">
        <title>Complete sequence of Bacillus cellulosilyticus DSM 2522.</title>
        <authorList>
            <consortium name="US DOE Joint Genome Institute"/>
            <person name="Lucas S."/>
            <person name="Copeland A."/>
            <person name="Lapidus A."/>
            <person name="Cheng J.-F."/>
            <person name="Bruce D."/>
            <person name="Goodwin L."/>
            <person name="Pitluck S."/>
            <person name="Chertkov O."/>
            <person name="Detter J.C."/>
            <person name="Han C."/>
            <person name="Tapia R."/>
            <person name="Land M."/>
            <person name="Hauser L."/>
            <person name="Jeffries C."/>
            <person name="Kyrpides N."/>
            <person name="Ivanova N."/>
            <person name="Mikhailova N."/>
            <person name="Brumm P."/>
            <person name="Mead D."/>
            <person name="Woyke T."/>
        </authorList>
    </citation>
    <scope>NUCLEOTIDE SEQUENCE [LARGE SCALE GENOMIC DNA]</scope>
    <source>
        <strain evidence="3">ATCC 21833 / DSM 2522 / FERM P-1141 / JCM 9156 / N-4</strain>
    </source>
</reference>
<name>E6TRU3_EVAC2</name>
<dbReference type="RefSeq" id="WP_013487807.1">
    <property type="nucleotide sequence ID" value="NC_014829.1"/>
</dbReference>
<keyword evidence="3" id="KW-1185">Reference proteome</keyword>
<dbReference type="SUPFAM" id="SSF53850">
    <property type="entry name" value="Periplasmic binding protein-like II"/>
    <property type="match status" value="1"/>
</dbReference>
<dbReference type="HOGENOM" id="CLU_021021_1_1_9"/>
<evidence type="ECO:0000313" key="2">
    <source>
        <dbReference type="EMBL" id="ADU29466.1"/>
    </source>
</evidence>
<dbReference type="STRING" id="649639.Bcell_1201"/>
<dbReference type="InterPro" id="IPR006059">
    <property type="entry name" value="SBP"/>
</dbReference>
<dbReference type="AlphaFoldDB" id="E6TRU3"/>
<gene>
    <name evidence="2" type="ordered locus">Bcell_1201</name>
</gene>
<keyword evidence="1" id="KW-0732">Signal</keyword>
<dbReference type="Pfam" id="PF13416">
    <property type="entry name" value="SBP_bac_8"/>
    <property type="match status" value="1"/>
</dbReference>
<evidence type="ECO:0000256" key="1">
    <source>
        <dbReference type="SAM" id="SignalP"/>
    </source>
</evidence>
<dbReference type="CDD" id="cd13582">
    <property type="entry name" value="PBP2_AlgQ_like_3"/>
    <property type="match status" value="1"/>
</dbReference>